<keyword evidence="2" id="KW-1185">Reference proteome</keyword>
<dbReference type="OrthoDB" id="9945323at2"/>
<evidence type="ECO:0000313" key="2">
    <source>
        <dbReference type="Proteomes" id="UP000295558"/>
    </source>
</evidence>
<comment type="caution">
    <text evidence="1">The sequence shown here is derived from an EMBL/GenBank/DDBJ whole genome shotgun (WGS) entry which is preliminary data.</text>
</comment>
<name>A0A4R6ZNE1_9LIST</name>
<sequence>MTPPKPICEECDETFIEYDDIIIFNDSAYHKDCLHEVAGTILYFRKGGSEEFVGEDENADFEGVAYEKFDGFEEETE</sequence>
<dbReference type="RefSeq" id="WP_036069176.1">
    <property type="nucleotide sequence ID" value="NZ_SNZK01000003.1"/>
</dbReference>
<accession>A0A4R6ZNE1</accession>
<gene>
    <name evidence="1" type="ORF">DFP96_1039</name>
</gene>
<dbReference type="AlphaFoldDB" id="A0A4R6ZNE1"/>
<evidence type="ECO:0000313" key="1">
    <source>
        <dbReference type="EMBL" id="TDR53915.1"/>
    </source>
</evidence>
<organism evidence="1 2">
    <name type="scientific">Listeria rocourtiae</name>
    <dbReference type="NCBI Taxonomy" id="647910"/>
    <lineage>
        <taxon>Bacteria</taxon>
        <taxon>Bacillati</taxon>
        <taxon>Bacillota</taxon>
        <taxon>Bacilli</taxon>
        <taxon>Bacillales</taxon>
        <taxon>Listeriaceae</taxon>
        <taxon>Listeria</taxon>
    </lineage>
</organism>
<dbReference type="EMBL" id="SNZK01000003">
    <property type="protein sequence ID" value="TDR53915.1"/>
    <property type="molecule type" value="Genomic_DNA"/>
</dbReference>
<proteinExistence type="predicted"/>
<dbReference type="STRING" id="1265846.PROCOU_01572"/>
<dbReference type="Proteomes" id="UP000295558">
    <property type="component" value="Unassembled WGS sequence"/>
</dbReference>
<reference evidence="1 2" key="1">
    <citation type="submission" date="2019-03" db="EMBL/GenBank/DDBJ databases">
        <title>Genomic Encyclopedia of Type Strains, Phase III (KMG-III): the genomes of soil and plant-associated and newly described type strains.</title>
        <authorList>
            <person name="Whitman W."/>
        </authorList>
    </citation>
    <scope>NUCLEOTIDE SEQUENCE [LARGE SCALE GENOMIC DNA]</scope>
    <source>
        <strain evidence="1 2">CECT 7972</strain>
    </source>
</reference>
<protein>
    <submittedName>
        <fullName evidence="1">Uncharacterized protein</fullName>
    </submittedName>
</protein>